<keyword evidence="2" id="KW-1185">Reference proteome</keyword>
<gene>
    <name evidence="1" type="ORF">Mlute_01374</name>
</gene>
<dbReference type="OrthoDB" id="34591at2"/>
<dbReference type="RefSeq" id="WP_119360013.1">
    <property type="nucleotide sequence ID" value="NZ_QWKZ01000036.1"/>
</dbReference>
<proteinExistence type="predicted"/>
<dbReference type="EMBL" id="QWKZ01000036">
    <property type="protein sequence ID" value="RIH86114.1"/>
    <property type="molecule type" value="Genomic_DNA"/>
</dbReference>
<accession>A0A399EN30</accession>
<dbReference type="AlphaFoldDB" id="A0A399EN30"/>
<evidence type="ECO:0000313" key="1">
    <source>
        <dbReference type="EMBL" id="RIH86114.1"/>
    </source>
</evidence>
<evidence type="ECO:0000313" key="2">
    <source>
        <dbReference type="Proteomes" id="UP000265800"/>
    </source>
</evidence>
<protein>
    <submittedName>
        <fullName evidence="1">Uncharacterized protein</fullName>
    </submittedName>
</protein>
<reference evidence="1 2" key="1">
    <citation type="submission" date="2018-08" db="EMBL/GenBank/DDBJ databases">
        <title>Meiothermus luteus KCTC 52599 genome sequencing project.</title>
        <authorList>
            <person name="Da Costa M.S."/>
            <person name="Albuquerque L."/>
            <person name="Raposo P."/>
            <person name="Froufe H.J.C."/>
            <person name="Barroso C.S."/>
            <person name="Egas C."/>
        </authorList>
    </citation>
    <scope>NUCLEOTIDE SEQUENCE [LARGE SCALE GENOMIC DNA]</scope>
    <source>
        <strain evidence="1 2">KCTC 52599</strain>
    </source>
</reference>
<sequence>MRGAHLQRVRLPLRVRLKLLGVEALGPEEESRMVRLRGPEHMFRVLEELTPKERGEAMLAGLKATHYWFDPPEE</sequence>
<comment type="caution">
    <text evidence="1">The sequence shown here is derived from an EMBL/GenBank/DDBJ whole genome shotgun (WGS) entry which is preliminary data.</text>
</comment>
<organism evidence="1 2">
    <name type="scientific">Meiothermus luteus</name>
    <dbReference type="NCBI Taxonomy" id="2026184"/>
    <lineage>
        <taxon>Bacteria</taxon>
        <taxon>Thermotogati</taxon>
        <taxon>Deinococcota</taxon>
        <taxon>Deinococci</taxon>
        <taxon>Thermales</taxon>
        <taxon>Thermaceae</taxon>
        <taxon>Meiothermus</taxon>
    </lineage>
</organism>
<dbReference type="Proteomes" id="UP000265800">
    <property type="component" value="Unassembled WGS sequence"/>
</dbReference>
<name>A0A399EN30_9DEIN</name>